<comment type="caution">
    <text evidence="2">The sequence shown here is derived from an EMBL/GenBank/DDBJ whole genome shotgun (WGS) entry which is preliminary data.</text>
</comment>
<accession>A0ABN8MAX8</accession>
<evidence type="ECO:0000313" key="3">
    <source>
        <dbReference type="Proteomes" id="UP001159427"/>
    </source>
</evidence>
<dbReference type="Proteomes" id="UP001159427">
    <property type="component" value="Unassembled WGS sequence"/>
</dbReference>
<gene>
    <name evidence="2" type="ORF">PEVE_00021728</name>
</gene>
<keyword evidence="1" id="KW-0812">Transmembrane</keyword>
<organism evidence="2 3">
    <name type="scientific">Porites evermanni</name>
    <dbReference type="NCBI Taxonomy" id="104178"/>
    <lineage>
        <taxon>Eukaryota</taxon>
        <taxon>Metazoa</taxon>
        <taxon>Cnidaria</taxon>
        <taxon>Anthozoa</taxon>
        <taxon>Hexacorallia</taxon>
        <taxon>Scleractinia</taxon>
        <taxon>Fungiina</taxon>
        <taxon>Poritidae</taxon>
        <taxon>Porites</taxon>
    </lineage>
</organism>
<evidence type="ECO:0000313" key="2">
    <source>
        <dbReference type="EMBL" id="CAH3024112.1"/>
    </source>
</evidence>
<proteinExistence type="predicted"/>
<dbReference type="EMBL" id="CALNXI010000290">
    <property type="protein sequence ID" value="CAH3024112.1"/>
    <property type="molecule type" value="Genomic_DNA"/>
</dbReference>
<feature type="transmembrane region" description="Helical" evidence="1">
    <location>
        <begin position="6"/>
        <end position="29"/>
    </location>
</feature>
<name>A0ABN8MAX8_9CNID</name>
<protein>
    <submittedName>
        <fullName evidence="2">Uncharacterized protein</fullName>
    </submittedName>
</protein>
<keyword evidence="3" id="KW-1185">Reference proteome</keyword>
<sequence length="74" mass="8520">MAVFIVINILYMVIQYFVKYLCLLSDWLFKRAKIYHLKVHISHKKLKQGAKVTPPTRCLGQPIVVGSSAFGLER</sequence>
<keyword evidence="1" id="KW-0472">Membrane</keyword>
<evidence type="ECO:0000256" key="1">
    <source>
        <dbReference type="SAM" id="Phobius"/>
    </source>
</evidence>
<keyword evidence="1" id="KW-1133">Transmembrane helix</keyword>
<reference evidence="2 3" key="1">
    <citation type="submission" date="2022-05" db="EMBL/GenBank/DDBJ databases">
        <authorList>
            <consortium name="Genoscope - CEA"/>
            <person name="William W."/>
        </authorList>
    </citation>
    <scope>NUCLEOTIDE SEQUENCE [LARGE SCALE GENOMIC DNA]</scope>
</reference>